<dbReference type="PANTHER" id="PTHR30069:SF29">
    <property type="entry name" value="HEMOGLOBIN AND HEMOGLOBIN-HAPTOGLOBIN-BINDING PROTEIN 1-RELATED"/>
    <property type="match status" value="1"/>
</dbReference>
<dbReference type="Gene3D" id="2.40.170.20">
    <property type="entry name" value="TonB-dependent receptor, beta-barrel domain"/>
    <property type="match status" value="1"/>
</dbReference>
<evidence type="ECO:0000256" key="2">
    <source>
        <dbReference type="ARBA" id="ARBA00022448"/>
    </source>
</evidence>
<evidence type="ECO:0000256" key="1">
    <source>
        <dbReference type="ARBA" id="ARBA00004571"/>
    </source>
</evidence>
<dbReference type="RefSeq" id="WP_129094551.1">
    <property type="nucleotide sequence ID" value="NZ_CBCSAE010000004.1"/>
</dbReference>
<sequence length="629" mass="73074">MKFVFFSVLLLADFLFSNSLDNLLQQYDSNNNKSLKTVDEKLGHVFIYSQKDIQQMQYHKLNDILKELPLLNLNKNRFGTNNLAIAGSKGNISGFYRVFINDHEISSAYSKNSSNSWGDLPLDFIDYLEIYYGESSFTTGTETGIYFIKLYTKKAVKENGSEVNLKVSSQGSNSQSIMNSKLLENGWSYLLYLNNENQKDHTDYKNTKLLNDAKKRYLFLDISDENTNINLAYTDLKKDNYIGFSLDSIPDDGEVLTKDFYIDVSKYFLYDKSLKINFSVDVNEIDYKESNATGLNFIPVLNFPIMNNYPNKIEEDLKSTKFKAGITKSFEYKNNNFLTGLNFSKKKYNTENIVINQNTIIPQYTNFDEENVLSVIFQNDYKVKDDLILVANAKFDEYKRNGFLENIDEELYRIGAIYTPFENFGLKTFYTKSYLPPSFFNIDYSLVNKNLNVQKYKFYTIETVYTTEKSKFGITYHNVKIDDFIYFDSNVGFVNIQDKIKTSGLIFSYEYLFSDYNKLQLNYFMTDINQNINNSNNGGYIKYMGSYNKFEYFTSLNYRNGYKYLDLTVDSSYDMSFGIAYNINKNLKLSLKANNIFNDSTQSIYNDSGNNFTLNDSSSSVTTSLKWLF</sequence>
<feature type="domain" description="TonB-dependent receptor plug" evidence="9">
    <location>
        <begin position="43"/>
        <end position="141"/>
    </location>
</feature>
<dbReference type="AlphaFoldDB" id="A0AAE7E0K3"/>
<evidence type="ECO:0000256" key="4">
    <source>
        <dbReference type="ARBA" id="ARBA00022692"/>
    </source>
</evidence>
<keyword evidence="3 8" id="KW-1134">Transmembrane beta strand</keyword>
<keyword evidence="11" id="KW-1185">Reference proteome</keyword>
<dbReference type="SUPFAM" id="SSF56935">
    <property type="entry name" value="Porins"/>
    <property type="match status" value="1"/>
</dbReference>
<reference evidence="10 11" key="1">
    <citation type="submission" date="2018-07" db="EMBL/GenBank/DDBJ databases">
        <title>Identification of phenol metabolism pathways in Arcobacter.</title>
        <authorList>
            <person name="Miller W.G."/>
            <person name="Yee E."/>
            <person name="Bono J.L."/>
        </authorList>
    </citation>
    <scope>NUCLEOTIDE SEQUENCE [LARGE SCALE GENOMIC DNA]</scope>
    <source>
        <strain evidence="10 11">W63</strain>
    </source>
</reference>
<dbReference type="InterPro" id="IPR039426">
    <property type="entry name" value="TonB-dep_rcpt-like"/>
</dbReference>
<dbReference type="Proteomes" id="UP000502065">
    <property type="component" value="Chromosome"/>
</dbReference>
<accession>A0AAE7E0K3</accession>
<evidence type="ECO:0000259" key="9">
    <source>
        <dbReference type="Pfam" id="PF07715"/>
    </source>
</evidence>
<proteinExistence type="inferred from homology"/>
<dbReference type="KEGG" id="aaqi:AAQM_1359"/>
<evidence type="ECO:0000256" key="7">
    <source>
        <dbReference type="ARBA" id="ARBA00023237"/>
    </source>
</evidence>
<keyword evidence="10" id="KW-0675">Receptor</keyword>
<comment type="similarity">
    <text evidence="8">Belongs to the TonB-dependent receptor family.</text>
</comment>
<keyword evidence="4 8" id="KW-0812">Transmembrane</keyword>
<evidence type="ECO:0000313" key="10">
    <source>
        <dbReference type="EMBL" id="QKE26108.1"/>
    </source>
</evidence>
<evidence type="ECO:0000256" key="6">
    <source>
        <dbReference type="ARBA" id="ARBA00023136"/>
    </source>
</evidence>
<organism evidence="10 11">
    <name type="scientific">Arcobacter aquimarinus</name>
    <dbReference type="NCBI Taxonomy" id="1315211"/>
    <lineage>
        <taxon>Bacteria</taxon>
        <taxon>Pseudomonadati</taxon>
        <taxon>Campylobacterota</taxon>
        <taxon>Epsilonproteobacteria</taxon>
        <taxon>Campylobacterales</taxon>
        <taxon>Arcobacteraceae</taxon>
        <taxon>Arcobacter</taxon>
    </lineage>
</organism>
<gene>
    <name evidence="10" type="ORF">AAQM_1359</name>
</gene>
<evidence type="ECO:0000256" key="8">
    <source>
        <dbReference type="PROSITE-ProRule" id="PRU01360"/>
    </source>
</evidence>
<dbReference type="Gene3D" id="2.170.130.10">
    <property type="entry name" value="TonB-dependent receptor, plug domain"/>
    <property type="match status" value="1"/>
</dbReference>
<dbReference type="PROSITE" id="PS52016">
    <property type="entry name" value="TONB_DEPENDENT_REC_3"/>
    <property type="match status" value="1"/>
</dbReference>
<dbReference type="InterPro" id="IPR037066">
    <property type="entry name" value="Plug_dom_sf"/>
</dbReference>
<dbReference type="GO" id="GO:0044718">
    <property type="term" value="P:siderophore transmembrane transport"/>
    <property type="evidence" value="ECO:0007669"/>
    <property type="project" value="TreeGrafter"/>
</dbReference>
<dbReference type="GO" id="GO:0015344">
    <property type="term" value="F:siderophore uptake transmembrane transporter activity"/>
    <property type="evidence" value="ECO:0007669"/>
    <property type="project" value="TreeGrafter"/>
</dbReference>
<dbReference type="InterPro" id="IPR036942">
    <property type="entry name" value="Beta-barrel_TonB_sf"/>
</dbReference>
<dbReference type="InterPro" id="IPR012910">
    <property type="entry name" value="Plug_dom"/>
</dbReference>
<keyword evidence="2 8" id="KW-0813">Transport</keyword>
<dbReference type="EMBL" id="CP030944">
    <property type="protein sequence ID" value="QKE26108.1"/>
    <property type="molecule type" value="Genomic_DNA"/>
</dbReference>
<evidence type="ECO:0000313" key="11">
    <source>
        <dbReference type="Proteomes" id="UP000502065"/>
    </source>
</evidence>
<comment type="subcellular location">
    <subcellularLocation>
        <location evidence="1 8">Cell outer membrane</location>
        <topology evidence="1 8">Multi-pass membrane protein</topology>
    </subcellularLocation>
</comment>
<dbReference type="PANTHER" id="PTHR30069">
    <property type="entry name" value="TONB-DEPENDENT OUTER MEMBRANE RECEPTOR"/>
    <property type="match status" value="1"/>
</dbReference>
<name>A0AAE7E0K3_9BACT</name>
<dbReference type="Pfam" id="PF07715">
    <property type="entry name" value="Plug"/>
    <property type="match status" value="1"/>
</dbReference>
<protein>
    <submittedName>
        <fullName evidence="10">TonB-dependent cobalamin receptor</fullName>
    </submittedName>
</protein>
<evidence type="ECO:0000256" key="3">
    <source>
        <dbReference type="ARBA" id="ARBA00022452"/>
    </source>
</evidence>
<keyword evidence="7 8" id="KW-0998">Cell outer membrane</keyword>
<evidence type="ECO:0000256" key="5">
    <source>
        <dbReference type="ARBA" id="ARBA00022729"/>
    </source>
</evidence>
<dbReference type="GO" id="GO:0009279">
    <property type="term" value="C:cell outer membrane"/>
    <property type="evidence" value="ECO:0007669"/>
    <property type="project" value="UniProtKB-SubCell"/>
</dbReference>
<keyword evidence="5" id="KW-0732">Signal</keyword>
<keyword evidence="6 8" id="KW-0472">Membrane</keyword>